<evidence type="ECO:0000313" key="2">
    <source>
        <dbReference type="EMBL" id="WOK94642.1"/>
    </source>
</evidence>
<gene>
    <name evidence="2" type="ORF">Cni_G03347</name>
</gene>
<feature type="region of interest" description="Disordered" evidence="1">
    <location>
        <begin position="92"/>
        <end position="111"/>
    </location>
</feature>
<proteinExistence type="predicted"/>
<keyword evidence="3" id="KW-1185">Reference proteome</keyword>
<dbReference type="EMBL" id="CP136890">
    <property type="protein sequence ID" value="WOK94642.1"/>
    <property type="molecule type" value="Genomic_DNA"/>
</dbReference>
<reference evidence="2 3" key="1">
    <citation type="submission" date="2023-10" db="EMBL/GenBank/DDBJ databases">
        <title>Chromosome-scale genome assembly provides insights into flower coloration mechanisms of Canna indica.</title>
        <authorList>
            <person name="Li C."/>
        </authorList>
    </citation>
    <scope>NUCLEOTIDE SEQUENCE [LARGE SCALE GENOMIC DNA]</scope>
    <source>
        <tissue evidence="2">Flower</tissue>
    </source>
</reference>
<evidence type="ECO:0000313" key="3">
    <source>
        <dbReference type="Proteomes" id="UP001327560"/>
    </source>
</evidence>
<protein>
    <submittedName>
        <fullName evidence="2">Uncharacterized protein</fullName>
    </submittedName>
</protein>
<dbReference type="AlphaFoldDB" id="A0AAQ3Q3G1"/>
<evidence type="ECO:0000256" key="1">
    <source>
        <dbReference type="SAM" id="MobiDB-lite"/>
    </source>
</evidence>
<name>A0AAQ3Q3G1_9LILI</name>
<organism evidence="2 3">
    <name type="scientific">Canna indica</name>
    <name type="common">Indian-shot</name>
    <dbReference type="NCBI Taxonomy" id="4628"/>
    <lineage>
        <taxon>Eukaryota</taxon>
        <taxon>Viridiplantae</taxon>
        <taxon>Streptophyta</taxon>
        <taxon>Embryophyta</taxon>
        <taxon>Tracheophyta</taxon>
        <taxon>Spermatophyta</taxon>
        <taxon>Magnoliopsida</taxon>
        <taxon>Liliopsida</taxon>
        <taxon>Zingiberales</taxon>
        <taxon>Cannaceae</taxon>
        <taxon>Canna</taxon>
    </lineage>
</organism>
<accession>A0AAQ3Q3G1</accession>
<sequence>MEMGLGVILLVNDLQKDGINEDMALDMDTEAVRPPEDLGGAGYVNRRIKGHFTAGSVGEEAWDVLSELEAIEAGREVEELAGVGGLTAGVEGGGAEVGAGVEDGDGSRSVVDGDQVGICDMDGEGDFDVEEGDVEAKGG</sequence>
<dbReference type="Proteomes" id="UP001327560">
    <property type="component" value="Chromosome 1"/>
</dbReference>